<evidence type="ECO:0000256" key="3">
    <source>
        <dbReference type="ARBA" id="ARBA00022723"/>
    </source>
</evidence>
<dbReference type="SUPFAM" id="SSF53659">
    <property type="entry name" value="Isocitrate/Isopropylmalate dehydrogenase-like"/>
    <property type="match status" value="1"/>
</dbReference>
<evidence type="ECO:0000256" key="5">
    <source>
        <dbReference type="ARBA" id="ARBA00023027"/>
    </source>
</evidence>
<dbReference type="AlphaFoldDB" id="A0A381T2R5"/>
<dbReference type="GO" id="GO:0000287">
    <property type="term" value="F:magnesium ion binding"/>
    <property type="evidence" value="ECO:0007669"/>
    <property type="project" value="InterPro"/>
</dbReference>
<dbReference type="GO" id="GO:0016616">
    <property type="term" value="F:oxidoreductase activity, acting on the CH-OH group of donors, NAD or NADP as acceptor"/>
    <property type="evidence" value="ECO:0007669"/>
    <property type="project" value="InterPro"/>
</dbReference>
<name>A0A381T2R5_9ZZZZ</name>
<dbReference type="EMBL" id="UINC01003861">
    <property type="protein sequence ID" value="SVA09868.1"/>
    <property type="molecule type" value="Genomic_DNA"/>
</dbReference>
<keyword evidence="5" id="KW-0520">NAD</keyword>
<accession>A0A381T2R5</accession>
<evidence type="ECO:0000256" key="2">
    <source>
        <dbReference type="ARBA" id="ARBA00001946"/>
    </source>
</evidence>
<keyword evidence="4" id="KW-0560">Oxidoreductase</keyword>
<gene>
    <name evidence="8" type="ORF">METZ01_LOCUS62722</name>
</gene>
<dbReference type="PANTHER" id="PTHR43275">
    <property type="entry name" value="D-MALATE DEHYDROGENASE [DECARBOXYLATING]"/>
    <property type="match status" value="1"/>
</dbReference>
<evidence type="ECO:0000259" key="7">
    <source>
        <dbReference type="SMART" id="SM01329"/>
    </source>
</evidence>
<keyword evidence="3" id="KW-0479">Metal-binding</keyword>
<comment type="cofactor">
    <cofactor evidence="2">
        <name>Mg(2+)</name>
        <dbReference type="ChEBI" id="CHEBI:18420"/>
    </cofactor>
</comment>
<dbReference type="SMART" id="SM01329">
    <property type="entry name" value="Iso_dh"/>
    <property type="match status" value="1"/>
</dbReference>
<evidence type="ECO:0000256" key="6">
    <source>
        <dbReference type="ARBA" id="ARBA00023211"/>
    </source>
</evidence>
<feature type="domain" description="Isopropylmalate dehydrogenase-like" evidence="7">
    <location>
        <begin position="5"/>
        <end position="394"/>
    </location>
</feature>
<evidence type="ECO:0000256" key="1">
    <source>
        <dbReference type="ARBA" id="ARBA00001936"/>
    </source>
</evidence>
<reference evidence="8" key="1">
    <citation type="submission" date="2018-05" db="EMBL/GenBank/DDBJ databases">
        <authorList>
            <person name="Lanie J.A."/>
            <person name="Ng W.-L."/>
            <person name="Kazmierczak K.M."/>
            <person name="Andrzejewski T.M."/>
            <person name="Davidsen T.M."/>
            <person name="Wayne K.J."/>
            <person name="Tettelin H."/>
            <person name="Glass J.I."/>
            <person name="Rusch D."/>
            <person name="Podicherti R."/>
            <person name="Tsui H.-C.T."/>
            <person name="Winkler M.E."/>
        </authorList>
    </citation>
    <scope>NUCLEOTIDE SEQUENCE</scope>
</reference>
<dbReference type="GO" id="GO:0051287">
    <property type="term" value="F:NAD binding"/>
    <property type="evidence" value="ECO:0007669"/>
    <property type="project" value="InterPro"/>
</dbReference>
<dbReference type="InterPro" id="IPR050501">
    <property type="entry name" value="ICDH/IPMDH"/>
</dbReference>
<comment type="cofactor">
    <cofactor evidence="1">
        <name>Mn(2+)</name>
        <dbReference type="ChEBI" id="CHEBI:29035"/>
    </cofactor>
</comment>
<dbReference type="Gene3D" id="3.40.718.10">
    <property type="entry name" value="Isopropylmalate Dehydrogenase"/>
    <property type="match status" value="1"/>
</dbReference>
<protein>
    <recommendedName>
        <fullName evidence="7">Isopropylmalate dehydrogenase-like domain-containing protein</fullName>
    </recommendedName>
</protein>
<organism evidence="8">
    <name type="scientific">marine metagenome</name>
    <dbReference type="NCBI Taxonomy" id="408172"/>
    <lineage>
        <taxon>unclassified sequences</taxon>
        <taxon>metagenomes</taxon>
        <taxon>ecological metagenomes</taxon>
    </lineage>
</organism>
<evidence type="ECO:0000256" key="4">
    <source>
        <dbReference type="ARBA" id="ARBA00023002"/>
    </source>
</evidence>
<keyword evidence="6" id="KW-0464">Manganese</keyword>
<evidence type="ECO:0000313" key="8">
    <source>
        <dbReference type="EMBL" id="SVA09868.1"/>
    </source>
</evidence>
<sequence length="398" mass="43804">MEKHNIVCLPGDGIGKVVLEESVRVLDAAGFEADYVEGDIGWEFWCTEGNPLPQRTLDLIAEHKIGLFGAITSKPKDEAFEELAPELQEKRLVYSSPIVGLRQHFGLDICLRPCRTYTGNPLNFIRRGPNGTIEEPKVDVAIFRQNTEGLYGGVEWSNPPSQVYDALMTHPKFSQNFGDAPVEEVSVSTRIFTKKYTERIVRAAFEHAKKYSYKSVTVCEKPNVIRETSGMMYKMAQQIQTADFPGIELWNTNIDAQMMWLTKNPENYGVIVAGNMFGDIVSDGFAGLIGGLGFACSAQYNPETGIGVFEPTHGSAPKYADYPVSIVNPIAMVESACMMLDFVDEQNIAGNIRKAIAEVVVEGKVQTYDMAKMSGKADVVEKGAASTAQMADAIIDKL</sequence>
<proteinExistence type="predicted"/>
<dbReference type="Pfam" id="PF00180">
    <property type="entry name" value="Iso_dh"/>
    <property type="match status" value="1"/>
</dbReference>
<dbReference type="PROSITE" id="PS00470">
    <property type="entry name" value="IDH_IMDH"/>
    <property type="match status" value="1"/>
</dbReference>
<dbReference type="InterPro" id="IPR024084">
    <property type="entry name" value="IsoPropMal-DH-like_dom"/>
</dbReference>
<dbReference type="PANTHER" id="PTHR43275:SF1">
    <property type="entry name" value="D-MALATE DEHYDROGENASE [DECARBOXYLATING]"/>
    <property type="match status" value="1"/>
</dbReference>
<dbReference type="InterPro" id="IPR019818">
    <property type="entry name" value="IsoCit/isopropylmalate_DH_CS"/>
</dbReference>